<evidence type="ECO:0008006" key="6">
    <source>
        <dbReference type="Google" id="ProtNLM"/>
    </source>
</evidence>
<evidence type="ECO:0000313" key="2">
    <source>
        <dbReference type="EMBL" id="ASM75892.1"/>
    </source>
</evidence>
<keyword evidence="5" id="KW-1185">Reference proteome</keyword>
<dbReference type="KEGG" id="vff:VITFI_CDS0655"/>
<dbReference type="EMBL" id="CP022423">
    <property type="protein sequence ID" value="ASM75892.1"/>
    <property type="molecule type" value="Genomic_DNA"/>
</dbReference>
<reference evidence="4 5" key="1">
    <citation type="submission" date="2017-07" db="EMBL/GenBank/DDBJ databases">
        <title>Complete Genome Sequence of the cosmetic ferment Vitreoscilla filiformis (ATCC15551).</title>
        <authorList>
            <person name="Contreras S."/>
            <person name="Sagory-Zalkind P."/>
            <person name="Blanquart H."/>
            <person name="Iltis A."/>
            <person name="Morand S.C."/>
        </authorList>
    </citation>
    <scope>NUCLEOTIDE SEQUENCE [LARGE SCALE GENOMIC DNA]</scope>
    <source>
        <strain evidence="4 5">ATCC 15551</strain>
    </source>
</reference>
<feature type="compositionally biased region" description="Low complexity" evidence="1">
    <location>
        <begin position="434"/>
        <end position="443"/>
    </location>
</feature>
<sequence>MPASTIVDQHGRPFEVAPMQEQQTARVAMLQRDWATHPAKGLTPARLASILQDAEQGQPMAQLDLADDMLERDGHVYAELDKRAAVVVATPHQIAPPPNASAAEKALAEEVAEWVEELPLAQIKKAAMDAVLKSVSAQEIRWEMQGGALLPVSFEARPTRWLCPDERGTRWNLRDGSSAYGQPLLPGCWLLHRHRSLNGYMTRDGLVRVLAWPHLFKWASDTDLMEILEILGIPMRIGTFPVGASDTEKSRLMQAVVSLGRNAAGIMPAGMKIDLIKGAEGTEGPYLSMAQRMDAVQSKVIVGQTLTSGEGQHGTQALGNVHNEVRMDIRDADLAQLATTLTQQLLWPMVALNKPGVDPRRAPRWKWLTDQAEDLKTFAENLPKLAAGGMRIAVSWAHDRLKIPMAAEGQAVLGAPAPAPLLVPPPQPAPAPAPKAAAARGALPPTPAHGPHDVLDDVIEAELTHWKPLMAPLVQPLLDEIDKAAASGESLESLRARMAQMAARMDTRPLGEAIARAGQKGAVLGAADVNLTQPGV</sequence>
<dbReference type="KEGG" id="vff:VITFI_CDS1531"/>
<evidence type="ECO:0000313" key="5">
    <source>
        <dbReference type="Proteomes" id="UP000199729"/>
    </source>
</evidence>
<evidence type="ECO:0000313" key="4">
    <source>
        <dbReference type="EMBL" id="ASM77309.1"/>
    </source>
</evidence>
<evidence type="ECO:0000313" key="3">
    <source>
        <dbReference type="EMBL" id="ASM76434.1"/>
    </source>
</evidence>
<name>A0A221KEB8_VITFI</name>
<organism evidence="4 5">
    <name type="scientific">Vitreoscilla filiformis</name>
    <dbReference type="NCBI Taxonomy" id="63"/>
    <lineage>
        <taxon>Bacteria</taxon>
        <taxon>Pseudomonadati</taxon>
        <taxon>Pseudomonadota</taxon>
        <taxon>Betaproteobacteria</taxon>
        <taxon>Neisseriales</taxon>
        <taxon>Neisseriaceae</taxon>
        <taxon>Vitreoscilla</taxon>
    </lineage>
</organism>
<dbReference type="Pfam" id="PF06074">
    <property type="entry name" value="Portal_Mu"/>
    <property type="match status" value="1"/>
</dbReference>
<dbReference type="KEGG" id="vff:VITFI_CDS0113"/>
<dbReference type="InterPro" id="IPR009279">
    <property type="entry name" value="Portal_Mu"/>
</dbReference>
<accession>A0A221KEB8</accession>
<dbReference type="Proteomes" id="UP000199729">
    <property type="component" value="Chromosome"/>
</dbReference>
<feature type="region of interest" description="Disordered" evidence="1">
    <location>
        <begin position="425"/>
        <end position="451"/>
    </location>
</feature>
<protein>
    <recommendedName>
        <fullName evidence="6">Portal protein</fullName>
    </recommendedName>
</protein>
<gene>
    <name evidence="2" type="ORF">VITFI_CDS0113</name>
    <name evidence="3" type="ORF">VITFI_CDS0655</name>
    <name evidence="4" type="ORF">VITFI_CDS1531</name>
</gene>
<dbReference type="AlphaFoldDB" id="A0A221KEB8"/>
<evidence type="ECO:0000256" key="1">
    <source>
        <dbReference type="SAM" id="MobiDB-lite"/>
    </source>
</evidence>
<dbReference type="RefSeq" id="WP_089415349.1">
    <property type="nucleotide sequence ID" value="NZ_CP022423.1"/>
</dbReference>
<dbReference type="OrthoDB" id="9802690at2"/>
<dbReference type="EMBL" id="CP022423">
    <property type="protein sequence ID" value="ASM76434.1"/>
    <property type="molecule type" value="Genomic_DNA"/>
</dbReference>
<proteinExistence type="predicted"/>
<dbReference type="EMBL" id="CP022423">
    <property type="protein sequence ID" value="ASM77309.1"/>
    <property type="molecule type" value="Genomic_DNA"/>
</dbReference>